<evidence type="ECO:0000313" key="2">
    <source>
        <dbReference type="EMBL" id="KAL0952467.1"/>
    </source>
</evidence>
<keyword evidence="3" id="KW-1185">Reference proteome</keyword>
<feature type="compositionally biased region" description="Basic and acidic residues" evidence="1">
    <location>
        <begin position="114"/>
        <end position="130"/>
    </location>
</feature>
<name>A0ABR3JA60_9AGAR</name>
<accession>A0ABR3JA60</accession>
<comment type="caution">
    <text evidence="2">The sequence shown here is derived from an EMBL/GenBank/DDBJ whole genome shotgun (WGS) entry which is preliminary data.</text>
</comment>
<evidence type="ECO:0000256" key="1">
    <source>
        <dbReference type="SAM" id="MobiDB-lite"/>
    </source>
</evidence>
<protein>
    <submittedName>
        <fullName evidence="2">Uncharacterized protein</fullName>
    </submittedName>
</protein>
<evidence type="ECO:0000313" key="3">
    <source>
        <dbReference type="Proteomes" id="UP001556367"/>
    </source>
</evidence>
<feature type="region of interest" description="Disordered" evidence="1">
    <location>
        <begin position="103"/>
        <end position="130"/>
    </location>
</feature>
<dbReference type="Proteomes" id="UP001556367">
    <property type="component" value="Unassembled WGS sequence"/>
</dbReference>
<reference evidence="3" key="1">
    <citation type="submission" date="2024-06" db="EMBL/GenBank/DDBJ databases">
        <title>Multi-omics analyses provide insights into the biosynthesis of the anticancer antibiotic pleurotin in Hohenbuehelia grisea.</title>
        <authorList>
            <person name="Weaver J.A."/>
            <person name="Alberti F."/>
        </authorList>
    </citation>
    <scope>NUCLEOTIDE SEQUENCE [LARGE SCALE GENOMIC DNA]</scope>
    <source>
        <strain evidence="3">T-177</strain>
    </source>
</reference>
<organism evidence="2 3">
    <name type="scientific">Hohenbuehelia grisea</name>
    <dbReference type="NCBI Taxonomy" id="104357"/>
    <lineage>
        <taxon>Eukaryota</taxon>
        <taxon>Fungi</taxon>
        <taxon>Dikarya</taxon>
        <taxon>Basidiomycota</taxon>
        <taxon>Agaricomycotina</taxon>
        <taxon>Agaricomycetes</taxon>
        <taxon>Agaricomycetidae</taxon>
        <taxon>Agaricales</taxon>
        <taxon>Pleurotineae</taxon>
        <taxon>Pleurotaceae</taxon>
        <taxon>Hohenbuehelia</taxon>
    </lineage>
</organism>
<feature type="compositionally biased region" description="Basic and acidic residues" evidence="1">
    <location>
        <begin position="1"/>
        <end position="10"/>
    </location>
</feature>
<proteinExistence type="predicted"/>
<sequence>MSLGEADAKFPDSTVSGLPPSPSRENPGQVFPKTDPAPASPPPTEGWQKYMGNPYLMQTTLQKLEHSLNEAISVFEKEQGAGTAEGDFLGTLRGWRTELERHFSSRPNPLKGHAVSEDIPPKREGGMFTD</sequence>
<gene>
    <name evidence="2" type="ORF">HGRIS_006735</name>
</gene>
<feature type="region of interest" description="Disordered" evidence="1">
    <location>
        <begin position="1"/>
        <end position="50"/>
    </location>
</feature>
<dbReference type="EMBL" id="JASNQZ010000010">
    <property type="protein sequence ID" value="KAL0952467.1"/>
    <property type="molecule type" value="Genomic_DNA"/>
</dbReference>